<dbReference type="GeneID" id="63832077"/>
<accession>A0A9P4YE15</accession>
<comment type="caution">
    <text evidence="1">The sequence shown here is derived from an EMBL/GenBank/DDBJ whole genome shotgun (WGS) entry which is preliminary data.</text>
</comment>
<reference evidence="1" key="1">
    <citation type="journal article" date="2020" name="Phytopathology">
        <title>Genome sequence of the chestnut blight fungus Cryphonectria parasitica EP155: A fundamental resource for an archetypical invasive plant pathogen.</title>
        <authorList>
            <person name="Crouch J.A."/>
            <person name="Dawe A."/>
            <person name="Aerts A."/>
            <person name="Barry K."/>
            <person name="Churchill A.C.L."/>
            <person name="Grimwood J."/>
            <person name="Hillman B."/>
            <person name="Milgroom M.G."/>
            <person name="Pangilinan J."/>
            <person name="Smith M."/>
            <person name="Salamov A."/>
            <person name="Schmutz J."/>
            <person name="Yadav J."/>
            <person name="Grigoriev I.V."/>
            <person name="Nuss D."/>
        </authorList>
    </citation>
    <scope>NUCLEOTIDE SEQUENCE</scope>
    <source>
        <strain evidence="1">EP155</strain>
    </source>
</reference>
<dbReference type="Proteomes" id="UP000803844">
    <property type="component" value="Unassembled WGS sequence"/>
</dbReference>
<dbReference type="AlphaFoldDB" id="A0A9P4YE15"/>
<sequence length="57" mass="6323">MAQGDRPTMTPDPIKSTCRANAHFAGAAVVLLRVWPGSRQCQKPDRHGDDECVDEWT</sequence>
<gene>
    <name evidence="1" type="ORF">M406DRAFT_101161</name>
</gene>
<evidence type="ECO:0000313" key="2">
    <source>
        <dbReference type="Proteomes" id="UP000803844"/>
    </source>
</evidence>
<name>A0A9P4YE15_CRYP1</name>
<keyword evidence="2" id="KW-1185">Reference proteome</keyword>
<organism evidence="1 2">
    <name type="scientific">Cryphonectria parasitica (strain ATCC 38755 / EP155)</name>
    <dbReference type="NCBI Taxonomy" id="660469"/>
    <lineage>
        <taxon>Eukaryota</taxon>
        <taxon>Fungi</taxon>
        <taxon>Dikarya</taxon>
        <taxon>Ascomycota</taxon>
        <taxon>Pezizomycotina</taxon>
        <taxon>Sordariomycetes</taxon>
        <taxon>Sordariomycetidae</taxon>
        <taxon>Diaporthales</taxon>
        <taxon>Cryphonectriaceae</taxon>
        <taxon>Cryphonectria-Endothia species complex</taxon>
        <taxon>Cryphonectria</taxon>
    </lineage>
</organism>
<dbReference type="EMBL" id="MU032344">
    <property type="protein sequence ID" value="KAF3771235.1"/>
    <property type="molecule type" value="Genomic_DNA"/>
</dbReference>
<evidence type="ECO:0000313" key="1">
    <source>
        <dbReference type="EMBL" id="KAF3771235.1"/>
    </source>
</evidence>
<dbReference type="RefSeq" id="XP_040782196.1">
    <property type="nucleotide sequence ID" value="XM_040914948.1"/>
</dbReference>
<protein>
    <submittedName>
        <fullName evidence="1">Uncharacterized protein</fullName>
    </submittedName>
</protein>
<proteinExistence type="predicted"/>